<evidence type="ECO:0000256" key="10">
    <source>
        <dbReference type="PROSITE-ProRule" id="PRU00552"/>
    </source>
</evidence>
<dbReference type="GO" id="GO:0042255">
    <property type="term" value="P:ribosome assembly"/>
    <property type="evidence" value="ECO:0007669"/>
    <property type="project" value="UniProtKB-ARBA"/>
</dbReference>
<dbReference type="GO" id="GO:0005524">
    <property type="term" value="F:ATP binding"/>
    <property type="evidence" value="ECO:0007669"/>
    <property type="project" value="UniProtKB-KW"/>
</dbReference>
<dbReference type="PROSITE" id="PS51194">
    <property type="entry name" value="HELICASE_CTER"/>
    <property type="match status" value="1"/>
</dbReference>
<evidence type="ECO:0000256" key="2">
    <source>
        <dbReference type="ARBA" id="ARBA00022490"/>
    </source>
</evidence>
<dbReference type="SUPFAM" id="SSF52540">
    <property type="entry name" value="P-loop containing nucleoside triphosphate hydrolases"/>
    <property type="match status" value="1"/>
</dbReference>
<dbReference type="InterPro" id="IPR001650">
    <property type="entry name" value="Helicase_C-like"/>
</dbReference>
<dbReference type="GO" id="GO:0003724">
    <property type="term" value="F:RNA helicase activity"/>
    <property type="evidence" value="ECO:0007669"/>
    <property type="project" value="UniProtKB-EC"/>
</dbReference>
<dbReference type="EC" id="3.6.4.13" evidence="1"/>
<evidence type="ECO:0000256" key="4">
    <source>
        <dbReference type="ARBA" id="ARBA00022801"/>
    </source>
</evidence>
<dbReference type="GO" id="GO:0003676">
    <property type="term" value="F:nucleic acid binding"/>
    <property type="evidence" value="ECO:0007669"/>
    <property type="project" value="InterPro"/>
</dbReference>
<dbReference type="SMART" id="SM00487">
    <property type="entry name" value="DEXDc"/>
    <property type="match status" value="1"/>
</dbReference>
<evidence type="ECO:0000259" key="15">
    <source>
        <dbReference type="PROSITE" id="PS51195"/>
    </source>
</evidence>
<dbReference type="AlphaFoldDB" id="A0A556MS26"/>
<dbReference type="PROSITE" id="PS00039">
    <property type="entry name" value="DEAD_ATP_HELICASE"/>
    <property type="match status" value="1"/>
</dbReference>
<dbReference type="PANTHER" id="PTHR47959:SF13">
    <property type="entry name" value="ATP-DEPENDENT RNA HELICASE RHLE"/>
    <property type="match status" value="1"/>
</dbReference>
<organism evidence="16 17">
    <name type="scientific">Mucilaginibacter corticis</name>
    <dbReference type="NCBI Taxonomy" id="2597670"/>
    <lineage>
        <taxon>Bacteria</taxon>
        <taxon>Pseudomonadati</taxon>
        <taxon>Bacteroidota</taxon>
        <taxon>Sphingobacteriia</taxon>
        <taxon>Sphingobacteriales</taxon>
        <taxon>Sphingobacteriaceae</taxon>
        <taxon>Mucilaginibacter</taxon>
    </lineage>
</organism>
<evidence type="ECO:0000256" key="6">
    <source>
        <dbReference type="ARBA" id="ARBA00022840"/>
    </source>
</evidence>
<keyword evidence="3 11" id="KW-0547">Nucleotide-binding</keyword>
<dbReference type="CDD" id="cd18787">
    <property type="entry name" value="SF2_C_DEAD"/>
    <property type="match status" value="1"/>
</dbReference>
<dbReference type="Gene3D" id="3.40.50.300">
    <property type="entry name" value="P-loop containing nucleotide triphosphate hydrolases"/>
    <property type="match status" value="2"/>
</dbReference>
<feature type="domain" description="Helicase ATP-binding" evidence="13">
    <location>
        <begin position="32"/>
        <end position="208"/>
    </location>
</feature>
<evidence type="ECO:0000256" key="1">
    <source>
        <dbReference type="ARBA" id="ARBA00012552"/>
    </source>
</evidence>
<dbReference type="InterPro" id="IPR000629">
    <property type="entry name" value="RNA-helicase_DEAD-box_CS"/>
</dbReference>
<dbReference type="InterPro" id="IPR011545">
    <property type="entry name" value="DEAD/DEAH_box_helicase_dom"/>
</dbReference>
<keyword evidence="17" id="KW-1185">Reference proteome</keyword>
<dbReference type="GO" id="GO:0005829">
    <property type="term" value="C:cytosol"/>
    <property type="evidence" value="ECO:0007669"/>
    <property type="project" value="TreeGrafter"/>
</dbReference>
<dbReference type="EMBL" id="VLPK01000001">
    <property type="protein sequence ID" value="TSJ42685.1"/>
    <property type="molecule type" value="Genomic_DNA"/>
</dbReference>
<dbReference type="InterPro" id="IPR014014">
    <property type="entry name" value="RNA_helicase_DEAD_Q_motif"/>
</dbReference>
<evidence type="ECO:0000256" key="3">
    <source>
        <dbReference type="ARBA" id="ARBA00022741"/>
    </source>
</evidence>
<dbReference type="PANTHER" id="PTHR47959">
    <property type="entry name" value="ATP-DEPENDENT RNA HELICASE RHLE-RELATED"/>
    <property type="match status" value="1"/>
</dbReference>
<comment type="similarity">
    <text evidence="7 11">Belongs to the DEAD box helicase family.</text>
</comment>
<evidence type="ECO:0000313" key="16">
    <source>
        <dbReference type="EMBL" id="TSJ42685.1"/>
    </source>
</evidence>
<keyword evidence="5 11" id="KW-0347">Helicase</keyword>
<evidence type="ECO:0000256" key="5">
    <source>
        <dbReference type="ARBA" id="ARBA00022806"/>
    </source>
</evidence>
<reference evidence="16 17" key="1">
    <citation type="submission" date="2019-07" db="EMBL/GenBank/DDBJ databases">
        <authorList>
            <person name="Huq M.A."/>
        </authorList>
    </citation>
    <scope>NUCLEOTIDE SEQUENCE [LARGE SCALE GENOMIC DNA]</scope>
    <source>
        <strain evidence="16 17">MAH-19</strain>
    </source>
</reference>
<keyword evidence="2" id="KW-0963">Cytoplasm</keyword>
<evidence type="ECO:0000256" key="7">
    <source>
        <dbReference type="ARBA" id="ARBA00038437"/>
    </source>
</evidence>
<evidence type="ECO:0000259" key="13">
    <source>
        <dbReference type="PROSITE" id="PS51192"/>
    </source>
</evidence>
<dbReference type="FunFam" id="3.40.50.300:FF:000108">
    <property type="entry name" value="ATP-dependent RNA helicase RhlE"/>
    <property type="match status" value="1"/>
</dbReference>
<dbReference type="InterPro" id="IPR027417">
    <property type="entry name" value="P-loop_NTPase"/>
</dbReference>
<dbReference type="InterPro" id="IPR014001">
    <property type="entry name" value="Helicase_ATP-bd"/>
</dbReference>
<sequence length="436" mass="48289">MSFENLKLIEPILRALKTEGYTTPTPIQEQAIPIVLQRRDLLGCAQTGTGKTAAFSIPILQLLYQDRLQHKEQKTIKALILTPTRELAIQINESLAAYGRHTGLKHLVIYGGVSQNPQVDALRRGVDILVATPGRLLDLMNQRFVHLDQIKMLVLDEADRMLDMGFVNDVKKVIAKVPAKRQTLFFSATMPKEIQHLADSILTNPEKVEVTPVSSTADTIQQELYYVEKNDKRSLLAHILKDKEIKTALVFTRTKHGADKVVKDLHKLNITAEAIHGNKSQNARQRALTNFKNRTTRVLIATDIAARGIDIDELTHVINYEIPNIPETYVHRIGRTGRAGASGIAFTFCDAEEIDFLKDIHKLIGKDIPVNDAHPYVMSPQSIVAKHAASQDKPKGKGGGQKRGRGFGRADRPKRPGGGGGNNRSAEGNLSGGKRR</sequence>
<feature type="domain" description="DEAD-box RNA helicase Q" evidence="15">
    <location>
        <begin position="1"/>
        <end position="29"/>
    </location>
</feature>
<keyword evidence="6 11" id="KW-0067">ATP-binding</keyword>
<dbReference type="InterPro" id="IPR044742">
    <property type="entry name" value="DEAD/DEAH_RhlB"/>
</dbReference>
<dbReference type="SMART" id="SM00490">
    <property type="entry name" value="HELICc"/>
    <property type="match status" value="1"/>
</dbReference>
<dbReference type="OrthoDB" id="9762011at2"/>
<feature type="domain" description="Helicase C-terminal" evidence="14">
    <location>
        <begin position="219"/>
        <end position="384"/>
    </location>
</feature>
<protein>
    <recommendedName>
        <fullName evidence="9">DEAD-box ATP-dependent RNA helicase RhpA</fullName>
        <ecNumber evidence="1">3.6.4.13</ecNumber>
    </recommendedName>
</protein>
<comment type="caution">
    <text evidence="16">The sequence shown here is derived from an EMBL/GenBank/DDBJ whole genome shotgun (WGS) entry which is preliminary data.</text>
</comment>
<evidence type="ECO:0000256" key="11">
    <source>
        <dbReference type="RuleBase" id="RU000492"/>
    </source>
</evidence>
<dbReference type="Pfam" id="PF00270">
    <property type="entry name" value="DEAD"/>
    <property type="match status" value="1"/>
</dbReference>
<dbReference type="CDD" id="cd00268">
    <property type="entry name" value="DEADc"/>
    <property type="match status" value="1"/>
</dbReference>
<evidence type="ECO:0000256" key="9">
    <source>
        <dbReference type="ARBA" id="ARBA00074363"/>
    </source>
</evidence>
<dbReference type="PROSITE" id="PS51195">
    <property type="entry name" value="Q_MOTIF"/>
    <property type="match status" value="1"/>
</dbReference>
<evidence type="ECO:0000256" key="12">
    <source>
        <dbReference type="SAM" id="MobiDB-lite"/>
    </source>
</evidence>
<evidence type="ECO:0000313" key="17">
    <source>
        <dbReference type="Proteomes" id="UP000318733"/>
    </source>
</evidence>
<evidence type="ECO:0000256" key="8">
    <source>
        <dbReference type="ARBA" id="ARBA00047984"/>
    </source>
</evidence>
<keyword evidence="4 11" id="KW-0378">Hydrolase</keyword>
<gene>
    <name evidence="16" type="ORF">FO440_00390</name>
</gene>
<dbReference type="GO" id="GO:0009266">
    <property type="term" value="P:response to temperature stimulus"/>
    <property type="evidence" value="ECO:0007669"/>
    <property type="project" value="UniProtKB-ARBA"/>
</dbReference>
<dbReference type="PROSITE" id="PS51192">
    <property type="entry name" value="HELICASE_ATP_BIND_1"/>
    <property type="match status" value="1"/>
</dbReference>
<proteinExistence type="inferred from homology"/>
<accession>A0A556MS26</accession>
<dbReference type="Proteomes" id="UP000318733">
    <property type="component" value="Unassembled WGS sequence"/>
</dbReference>
<feature type="region of interest" description="Disordered" evidence="12">
    <location>
        <begin position="385"/>
        <end position="436"/>
    </location>
</feature>
<evidence type="ECO:0000259" key="14">
    <source>
        <dbReference type="PROSITE" id="PS51194"/>
    </source>
</evidence>
<dbReference type="InterPro" id="IPR050079">
    <property type="entry name" value="DEAD_box_RNA_helicase"/>
</dbReference>
<dbReference type="RefSeq" id="WP_144246256.1">
    <property type="nucleotide sequence ID" value="NZ_VLPK01000001.1"/>
</dbReference>
<comment type="catalytic activity">
    <reaction evidence="8">
        <text>ATP + H2O = ADP + phosphate + H(+)</text>
        <dbReference type="Rhea" id="RHEA:13065"/>
        <dbReference type="ChEBI" id="CHEBI:15377"/>
        <dbReference type="ChEBI" id="CHEBI:15378"/>
        <dbReference type="ChEBI" id="CHEBI:30616"/>
        <dbReference type="ChEBI" id="CHEBI:43474"/>
        <dbReference type="ChEBI" id="CHEBI:456216"/>
        <dbReference type="EC" id="3.6.4.13"/>
    </reaction>
</comment>
<feature type="short sequence motif" description="Q motif" evidence="10">
    <location>
        <begin position="1"/>
        <end position="29"/>
    </location>
</feature>
<dbReference type="Pfam" id="PF00271">
    <property type="entry name" value="Helicase_C"/>
    <property type="match status" value="1"/>
</dbReference>
<name>A0A556MS26_9SPHI</name>
<dbReference type="GO" id="GO:0016787">
    <property type="term" value="F:hydrolase activity"/>
    <property type="evidence" value="ECO:0007669"/>
    <property type="project" value="UniProtKB-KW"/>
</dbReference>